<protein>
    <submittedName>
        <fullName evidence="2">Tetratricopeptide repeat protein</fullName>
    </submittedName>
</protein>
<evidence type="ECO:0000313" key="2">
    <source>
        <dbReference type="EMBL" id="THV38554.1"/>
    </source>
</evidence>
<evidence type="ECO:0000313" key="3">
    <source>
        <dbReference type="Proteomes" id="UP000308760"/>
    </source>
</evidence>
<proteinExistence type="predicted"/>
<dbReference type="InterPro" id="IPR011990">
    <property type="entry name" value="TPR-like_helical_dom_sf"/>
</dbReference>
<name>A0A4S8QDH7_9ACTN</name>
<accession>A0A4S8QDH7</accession>
<sequence>MSGNASRPEGVGRGMRHDQITDDQIAAFIDSDARERQVPEETQRLRDAEEMLTKRDPLAALKFLEPLLRDHPDHPDVQLTAARAYFKSAQLNKALALAEKMVEANPADFYARRLLGRTLERLNRADEARGHLRMIDEIAAE</sequence>
<reference evidence="3" key="1">
    <citation type="submission" date="2019-04" db="EMBL/GenBank/DDBJ databases">
        <title>Nocardioides xinjiangensis sp. nov.</title>
        <authorList>
            <person name="Liu S."/>
        </authorList>
    </citation>
    <scope>NUCLEOTIDE SEQUENCE [LARGE SCALE GENOMIC DNA]</scope>
    <source>
        <strain evidence="3">18</strain>
    </source>
</reference>
<dbReference type="EMBL" id="STGY01000067">
    <property type="protein sequence ID" value="THV38554.1"/>
    <property type="molecule type" value="Genomic_DNA"/>
</dbReference>
<dbReference type="OrthoDB" id="9799122at2"/>
<comment type="caution">
    <text evidence="2">The sequence shown here is derived from an EMBL/GenBank/DDBJ whole genome shotgun (WGS) entry which is preliminary data.</text>
</comment>
<reference evidence="2 3" key="2">
    <citation type="submission" date="2019-05" db="EMBL/GenBank/DDBJ databases">
        <title>Glycomyces buryatensis sp. nov.</title>
        <authorList>
            <person name="Nikitina E."/>
        </authorList>
    </citation>
    <scope>NUCLEOTIDE SEQUENCE [LARGE SCALE GENOMIC DNA]</scope>
    <source>
        <strain evidence="2 3">18</strain>
    </source>
</reference>
<feature type="region of interest" description="Disordered" evidence="1">
    <location>
        <begin position="1"/>
        <end position="24"/>
    </location>
</feature>
<organism evidence="2 3">
    <name type="scientific">Glycomyces buryatensis</name>
    <dbReference type="NCBI Taxonomy" id="2570927"/>
    <lineage>
        <taxon>Bacteria</taxon>
        <taxon>Bacillati</taxon>
        <taxon>Actinomycetota</taxon>
        <taxon>Actinomycetes</taxon>
        <taxon>Glycomycetales</taxon>
        <taxon>Glycomycetaceae</taxon>
        <taxon>Glycomyces</taxon>
    </lineage>
</organism>
<gene>
    <name evidence="2" type="ORF">FAB82_19115</name>
</gene>
<dbReference type="Pfam" id="PF12895">
    <property type="entry name" value="ANAPC3"/>
    <property type="match status" value="1"/>
</dbReference>
<dbReference type="Gene3D" id="1.25.40.10">
    <property type="entry name" value="Tetratricopeptide repeat domain"/>
    <property type="match status" value="1"/>
</dbReference>
<dbReference type="AlphaFoldDB" id="A0A4S8QDH7"/>
<keyword evidence="3" id="KW-1185">Reference proteome</keyword>
<dbReference type="SUPFAM" id="SSF48452">
    <property type="entry name" value="TPR-like"/>
    <property type="match status" value="1"/>
</dbReference>
<evidence type="ECO:0000256" key="1">
    <source>
        <dbReference type="SAM" id="MobiDB-lite"/>
    </source>
</evidence>
<dbReference type="Proteomes" id="UP000308760">
    <property type="component" value="Unassembled WGS sequence"/>
</dbReference>